<dbReference type="InterPro" id="IPR004776">
    <property type="entry name" value="Mem_transp_PIN-like"/>
</dbReference>
<keyword evidence="4 8" id="KW-0812">Transmembrane</keyword>
<feature type="transmembrane region" description="Helical" evidence="8">
    <location>
        <begin position="376"/>
        <end position="395"/>
    </location>
</feature>
<feature type="compositionally biased region" description="Low complexity" evidence="7">
    <location>
        <begin position="190"/>
        <end position="199"/>
    </location>
</feature>
<comment type="caution">
    <text evidence="9">The sequence shown here is derived from an EMBL/GenBank/DDBJ whole genome shotgun (WGS) entry which is preliminary data.</text>
</comment>
<accession>A0ABR2KFJ0</accession>
<feature type="transmembrane region" description="Helical" evidence="8">
    <location>
        <begin position="312"/>
        <end position="336"/>
    </location>
</feature>
<name>A0ABR2KFJ0_9EUKA</name>
<evidence type="ECO:0000256" key="6">
    <source>
        <dbReference type="ARBA" id="ARBA00023136"/>
    </source>
</evidence>
<feature type="region of interest" description="Disordered" evidence="7">
    <location>
        <begin position="184"/>
        <end position="207"/>
    </location>
</feature>
<proteinExistence type="inferred from homology"/>
<dbReference type="InterPro" id="IPR038770">
    <property type="entry name" value="Na+/solute_symporter_sf"/>
</dbReference>
<gene>
    <name evidence="9" type="ORF">M9Y10_034400</name>
</gene>
<dbReference type="Pfam" id="PF03547">
    <property type="entry name" value="Mem_trans"/>
    <property type="match status" value="1"/>
</dbReference>
<evidence type="ECO:0000256" key="1">
    <source>
        <dbReference type="ARBA" id="ARBA00004141"/>
    </source>
</evidence>
<dbReference type="EMBL" id="JAPFFF010000005">
    <property type="protein sequence ID" value="KAK8889647.1"/>
    <property type="molecule type" value="Genomic_DNA"/>
</dbReference>
<dbReference type="InterPro" id="IPR051107">
    <property type="entry name" value="Auxin_Efflux_Carrier"/>
</dbReference>
<evidence type="ECO:0000313" key="9">
    <source>
        <dbReference type="EMBL" id="KAK8889647.1"/>
    </source>
</evidence>
<feature type="transmembrane region" description="Helical" evidence="8">
    <location>
        <begin position="101"/>
        <end position="121"/>
    </location>
</feature>
<organism evidence="9 10">
    <name type="scientific">Tritrichomonas musculus</name>
    <dbReference type="NCBI Taxonomy" id="1915356"/>
    <lineage>
        <taxon>Eukaryota</taxon>
        <taxon>Metamonada</taxon>
        <taxon>Parabasalia</taxon>
        <taxon>Tritrichomonadida</taxon>
        <taxon>Tritrichomonadidae</taxon>
        <taxon>Tritrichomonas</taxon>
    </lineage>
</organism>
<sequence length="408" mass="46285">MDTSFAFDVISVGISCLLIVAVGYFLSYFKFLKPKDFQRADRFAGKVCFPILQYRCLAYRKLKEYKFEPLFNAMLMNGSSQILLLIFFIFPKFLINDSLEFYLSTTISSVFVNYVPIGAIVIEQVWGAGLEHIIGICPLSNFLILVPFFLIESKLWEIKKTKEKLFLESQKKEMTSNIVQQQEENIEDQSISSTSISNSEVANPRDETDKLNDKLLENPTQQQIVSKQSTNDKKGDDSMRITWRDVLTAFLSAISAPIVVGTLIGFFWSLFGIPYPPFLDIIGTFMGDIVLIFGLLGVGHVLQTNGLIACHWIQLIFLLFVRFFLCPSISWFYAFLFKLKGKVARMSIIFSALPSSNGAYVIAQTAGVGVKATSSMILFTLVLIVPVLILWFYIFDKLGVYMDDDEYF</sequence>
<feature type="transmembrane region" description="Helical" evidence="8">
    <location>
        <begin position="278"/>
        <end position="300"/>
    </location>
</feature>
<evidence type="ECO:0000256" key="2">
    <source>
        <dbReference type="ARBA" id="ARBA00009177"/>
    </source>
</evidence>
<evidence type="ECO:0000256" key="3">
    <source>
        <dbReference type="ARBA" id="ARBA00022448"/>
    </source>
</evidence>
<dbReference type="PANTHER" id="PTHR31752:SF18">
    <property type="entry name" value="AUXIN EFFLUX CARRIER COMPONENT 1"/>
    <property type="match status" value="1"/>
</dbReference>
<feature type="transmembrane region" description="Helical" evidence="8">
    <location>
        <begin position="348"/>
        <end position="370"/>
    </location>
</feature>
<keyword evidence="3" id="KW-0813">Transport</keyword>
<keyword evidence="10" id="KW-1185">Reference proteome</keyword>
<feature type="transmembrane region" description="Helical" evidence="8">
    <location>
        <begin position="6"/>
        <end position="29"/>
    </location>
</feature>
<dbReference type="PANTHER" id="PTHR31752">
    <property type="entry name" value="AUXIN EFFLUX CARRIER COMPONENT 1B-RELATED"/>
    <property type="match status" value="1"/>
</dbReference>
<feature type="transmembrane region" description="Helical" evidence="8">
    <location>
        <begin position="133"/>
        <end position="151"/>
    </location>
</feature>
<feature type="transmembrane region" description="Helical" evidence="8">
    <location>
        <begin position="70"/>
        <end position="95"/>
    </location>
</feature>
<reference evidence="9 10" key="1">
    <citation type="submission" date="2024-04" db="EMBL/GenBank/DDBJ databases">
        <title>Tritrichomonas musculus Genome.</title>
        <authorList>
            <person name="Alves-Ferreira E."/>
            <person name="Grigg M."/>
            <person name="Lorenzi H."/>
            <person name="Galac M."/>
        </authorList>
    </citation>
    <scope>NUCLEOTIDE SEQUENCE [LARGE SCALE GENOMIC DNA]</scope>
    <source>
        <strain evidence="9 10">EAF2021</strain>
    </source>
</reference>
<feature type="transmembrane region" description="Helical" evidence="8">
    <location>
        <begin position="246"/>
        <end position="271"/>
    </location>
</feature>
<dbReference type="Proteomes" id="UP001470230">
    <property type="component" value="Unassembled WGS sequence"/>
</dbReference>
<evidence type="ECO:0000313" key="10">
    <source>
        <dbReference type="Proteomes" id="UP001470230"/>
    </source>
</evidence>
<evidence type="ECO:0000256" key="7">
    <source>
        <dbReference type="SAM" id="MobiDB-lite"/>
    </source>
</evidence>
<comment type="similarity">
    <text evidence="2">Belongs to the auxin efflux carrier (TC 2.A.69.1) family.</text>
</comment>
<keyword evidence="6 8" id="KW-0472">Membrane</keyword>
<protein>
    <submittedName>
        <fullName evidence="9">Intracellular auxin transport</fullName>
    </submittedName>
</protein>
<keyword evidence="5 8" id="KW-1133">Transmembrane helix</keyword>
<evidence type="ECO:0000256" key="4">
    <source>
        <dbReference type="ARBA" id="ARBA00022692"/>
    </source>
</evidence>
<comment type="subcellular location">
    <subcellularLocation>
        <location evidence="1">Membrane</location>
        <topology evidence="1">Multi-pass membrane protein</topology>
    </subcellularLocation>
</comment>
<evidence type="ECO:0000256" key="5">
    <source>
        <dbReference type="ARBA" id="ARBA00022989"/>
    </source>
</evidence>
<dbReference type="Gene3D" id="1.20.1530.20">
    <property type="match status" value="1"/>
</dbReference>
<evidence type="ECO:0000256" key="8">
    <source>
        <dbReference type="SAM" id="Phobius"/>
    </source>
</evidence>